<sequence>MKTLNFFAASVAILSSLAVAAPVDTKREELYAPSEDLYSKLTLEARKDKREELYGPSSDLYSVALLRGDDKRDTVGTEEA</sequence>
<reference evidence="2" key="1">
    <citation type="submission" date="2014-12" db="EMBL/GenBank/DDBJ databases">
        <title>Genome Sequence of Valsa Canker Pathogens Uncovers a Specific Adaption of Colonization on Woody Bark.</title>
        <authorList>
            <person name="Yin Z."/>
            <person name="Liu H."/>
            <person name="Gao X."/>
            <person name="Li Z."/>
            <person name="Song N."/>
            <person name="Ke X."/>
            <person name="Dai Q."/>
            <person name="Wu Y."/>
            <person name="Sun Y."/>
            <person name="Xu J.-R."/>
            <person name="Kang Z.K."/>
            <person name="Wang L."/>
            <person name="Huang L."/>
        </authorList>
    </citation>
    <scope>NUCLEOTIDE SEQUENCE [LARGE SCALE GENOMIC DNA]</scope>
    <source>
        <strain evidence="2">03-8</strain>
    </source>
</reference>
<dbReference type="AlphaFoldDB" id="A0A194W0Q7"/>
<proteinExistence type="predicted"/>
<evidence type="ECO:0000313" key="3">
    <source>
        <dbReference type="Proteomes" id="UP000078559"/>
    </source>
</evidence>
<protein>
    <submittedName>
        <fullName evidence="2">Uncharacterized protein</fullName>
    </submittedName>
</protein>
<feature type="signal peptide" evidence="1">
    <location>
        <begin position="1"/>
        <end position="20"/>
    </location>
</feature>
<accession>A0A194W0Q7</accession>
<gene>
    <name evidence="2" type="ORF">VM1G_05528</name>
</gene>
<dbReference type="EMBL" id="CM003102">
    <property type="protein sequence ID" value="KUI69698.1"/>
    <property type="molecule type" value="Genomic_DNA"/>
</dbReference>
<organism evidence="2 3">
    <name type="scientific">Cytospora mali</name>
    <name type="common">Apple Valsa canker fungus</name>
    <name type="synonym">Valsa mali</name>
    <dbReference type="NCBI Taxonomy" id="578113"/>
    <lineage>
        <taxon>Eukaryota</taxon>
        <taxon>Fungi</taxon>
        <taxon>Dikarya</taxon>
        <taxon>Ascomycota</taxon>
        <taxon>Pezizomycotina</taxon>
        <taxon>Sordariomycetes</taxon>
        <taxon>Sordariomycetidae</taxon>
        <taxon>Diaporthales</taxon>
        <taxon>Cytosporaceae</taxon>
        <taxon>Cytospora</taxon>
    </lineage>
</organism>
<evidence type="ECO:0000313" key="2">
    <source>
        <dbReference type="EMBL" id="KUI69698.1"/>
    </source>
</evidence>
<keyword evidence="1" id="KW-0732">Signal</keyword>
<keyword evidence="3" id="KW-1185">Reference proteome</keyword>
<evidence type="ECO:0000256" key="1">
    <source>
        <dbReference type="SAM" id="SignalP"/>
    </source>
</evidence>
<name>A0A194W0Q7_CYTMA</name>
<feature type="chain" id="PRO_5008267003" evidence="1">
    <location>
        <begin position="21"/>
        <end position="80"/>
    </location>
</feature>
<dbReference type="Proteomes" id="UP000078559">
    <property type="component" value="Chromosome 5"/>
</dbReference>